<comment type="similarity">
    <text evidence="2 8">Belongs to the cytochrome P450 family.</text>
</comment>
<dbReference type="UniPathway" id="UPA00842"/>
<feature type="transmembrane region" description="Helical" evidence="9">
    <location>
        <begin position="6"/>
        <end position="26"/>
    </location>
</feature>
<keyword evidence="3 7" id="KW-0479">Metal-binding</keyword>
<dbReference type="PRINTS" id="PR00463">
    <property type="entry name" value="EP450I"/>
</dbReference>
<dbReference type="InterPro" id="IPR001128">
    <property type="entry name" value="Cyt_P450"/>
</dbReference>
<keyword evidence="8" id="KW-0503">Monooxygenase</keyword>
<sequence length="507" mass="57186">MDSINFASSKYSVTAGLLLLIIIIFLKKKSKRSFSLSLPPGPPGWPVIGNLPQLGDKPHQSLFLLAQKYGSLMTIKLGMQTTLIVSSPSIAREVLKNNDQNFSSRTISTAARALYYQGTSLIWSPNGPHWRFLRKISSREIFSAKRLDALHHLRRDEVFRTIDCILEDCKQENSVKIGERAFMLSLSLVGQMVCGKELFEPGSAQAAEFKGVVREALKLTGVPTLSDLFPFLVRFDLQGMNSKTKILAQRFDNIFNRIIEDRLAQRSDTLGNSHRVKDFLDVMLDLREDGAQLSLESIKAMLMDMFTAGTDTISATIEWTMAELLRNPALMRKAQAELDDTVGVERRMEEADIENLPYLRAVVKEVLRLHPAAPFIFRRADKSCEIGGFLVPENTQVLVNVWSIGRDPKVWKDPLNFNPDRFMEFDIDYKGQDFELIPFGAGRRICIGLPLAQRMVHLVVGSLLQAFNWSISMDKEANIDMSETFGMTLLKAVPLRAIPNTRNVIKF</sequence>
<organism evidence="10">
    <name type="scientific">Thuja plicata</name>
    <name type="common">Western red-cedar</name>
    <name type="synonym">Giant arborvitae</name>
    <dbReference type="NCBI Taxonomy" id="3316"/>
    <lineage>
        <taxon>Eukaryota</taxon>
        <taxon>Viridiplantae</taxon>
        <taxon>Streptophyta</taxon>
        <taxon>Embryophyta</taxon>
        <taxon>Tracheophyta</taxon>
        <taxon>Spermatophyta</taxon>
        <taxon>Pinopsida</taxon>
        <taxon>Pinidae</taxon>
        <taxon>Conifers II</taxon>
        <taxon>Cupressales</taxon>
        <taxon>Cupressaceae</taxon>
        <taxon>Thuja</taxon>
    </lineage>
</organism>
<dbReference type="GO" id="GO:0042617">
    <property type="term" value="P:paclitaxel biosynthetic process"/>
    <property type="evidence" value="ECO:0007669"/>
    <property type="project" value="UniProtKB-UniPathway"/>
</dbReference>
<keyword evidence="9" id="KW-0472">Membrane</keyword>
<keyword evidence="5 7" id="KW-0408">Iron</keyword>
<dbReference type="GO" id="GO:0016705">
    <property type="term" value="F:oxidoreductase activity, acting on paired donors, with incorporation or reduction of molecular oxygen"/>
    <property type="evidence" value="ECO:0007669"/>
    <property type="project" value="InterPro"/>
</dbReference>
<evidence type="ECO:0000256" key="5">
    <source>
        <dbReference type="ARBA" id="ARBA00023004"/>
    </source>
</evidence>
<evidence type="ECO:0000256" key="4">
    <source>
        <dbReference type="ARBA" id="ARBA00023002"/>
    </source>
</evidence>
<feature type="binding site" description="axial binding residue" evidence="7">
    <location>
        <position position="446"/>
    </location>
    <ligand>
        <name>heme</name>
        <dbReference type="ChEBI" id="CHEBI:30413"/>
    </ligand>
    <ligandPart>
        <name>Fe</name>
        <dbReference type="ChEBI" id="CHEBI:18248"/>
    </ligandPart>
</feature>
<dbReference type="GO" id="GO:0005506">
    <property type="term" value="F:iron ion binding"/>
    <property type="evidence" value="ECO:0007669"/>
    <property type="project" value="InterPro"/>
</dbReference>
<dbReference type="InterPro" id="IPR036396">
    <property type="entry name" value="Cyt_P450_sf"/>
</dbReference>
<reference evidence="10" key="1">
    <citation type="journal article" date="2015" name="Plant Physiol.">
        <title>The Gymnosperm Cytochrome P450 CYP750B1 Catalyzes Stereospecific Monoterpene Hydroxylation of (+)-Sabinene in Thujone Biosynthesis in Western Redcedar.</title>
        <authorList>
            <person name="Gesell A."/>
            <person name="Blaukopf M."/>
            <person name="Madilao L."/>
            <person name="Yuen M.M."/>
            <person name="Withers S.G."/>
            <person name="Mattsson J."/>
            <person name="Russell J.H."/>
            <person name="Bohlmann J."/>
        </authorList>
    </citation>
    <scope>NUCLEOTIDE SEQUENCE</scope>
</reference>
<evidence type="ECO:0000256" key="8">
    <source>
        <dbReference type="RuleBase" id="RU000461"/>
    </source>
</evidence>
<dbReference type="CDD" id="cd11073">
    <property type="entry name" value="CYP76-like"/>
    <property type="match status" value="1"/>
</dbReference>
<keyword evidence="9" id="KW-0812">Transmembrane</keyword>
<accession>A0A0F7KPJ2</accession>
<evidence type="ECO:0000256" key="3">
    <source>
        <dbReference type="ARBA" id="ARBA00022723"/>
    </source>
</evidence>
<dbReference type="AlphaFoldDB" id="A0A0F7KPJ2"/>
<dbReference type="SUPFAM" id="SSF48264">
    <property type="entry name" value="Cytochrome P450"/>
    <property type="match status" value="1"/>
</dbReference>
<dbReference type="InterPro" id="IPR002401">
    <property type="entry name" value="Cyt_P450_E_grp-I"/>
</dbReference>
<evidence type="ECO:0000256" key="6">
    <source>
        <dbReference type="ARBA" id="ARBA00023059"/>
    </source>
</evidence>
<dbReference type="GO" id="GO:0004497">
    <property type="term" value="F:monooxygenase activity"/>
    <property type="evidence" value="ECO:0007669"/>
    <property type="project" value="UniProtKB-KW"/>
</dbReference>
<keyword evidence="4 8" id="KW-0560">Oxidoreductase</keyword>
<evidence type="ECO:0000256" key="7">
    <source>
        <dbReference type="PIRSR" id="PIRSR602401-1"/>
    </source>
</evidence>
<dbReference type="FunFam" id="1.10.630.10:FF:000007">
    <property type="entry name" value="Cytochrome P450 76C4"/>
    <property type="match status" value="1"/>
</dbReference>
<comment type="pathway">
    <text evidence="1">Alkaloid biosynthesis; taxol biosynthesis.</text>
</comment>
<keyword evidence="9" id="KW-1133">Transmembrane helix</keyword>
<evidence type="ECO:0000256" key="2">
    <source>
        <dbReference type="ARBA" id="ARBA00010617"/>
    </source>
</evidence>
<keyword evidence="6" id="KW-0876">Taxol biosynthesis</keyword>
<dbReference type="InterPro" id="IPR017972">
    <property type="entry name" value="Cyt_P450_CS"/>
</dbReference>
<evidence type="ECO:0000256" key="1">
    <source>
        <dbReference type="ARBA" id="ARBA00005122"/>
    </source>
</evidence>
<comment type="cofactor">
    <cofactor evidence="7">
        <name>heme</name>
        <dbReference type="ChEBI" id="CHEBI:30413"/>
    </cofactor>
</comment>
<dbReference type="PANTHER" id="PTHR47950:SF44">
    <property type="entry name" value="CYTOCHROME P450, FAMILY 76, SUBFAMILY C, POLYPEPTIDE 5-RELATED"/>
    <property type="match status" value="1"/>
</dbReference>
<dbReference type="Pfam" id="PF00067">
    <property type="entry name" value="p450"/>
    <property type="match status" value="1"/>
</dbReference>
<proteinExistence type="evidence at transcript level"/>
<evidence type="ECO:0000256" key="9">
    <source>
        <dbReference type="SAM" id="Phobius"/>
    </source>
</evidence>
<keyword evidence="7 8" id="KW-0349">Heme</keyword>
<dbReference type="PANTHER" id="PTHR47950">
    <property type="entry name" value="CYTOCHROME P450, FAMILY 76, SUBFAMILY C, POLYPEPTIDE 5-RELATED"/>
    <property type="match status" value="1"/>
</dbReference>
<dbReference type="PROSITE" id="PS00086">
    <property type="entry name" value="CYTOCHROME_P450"/>
    <property type="match status" value="1"/>
</dbReference>
<protein>
    <submittedName>
        <fullName evidence="10">Cytochrome P450 CYP76Z2</fullName>
    </submittedName>
</protein>
<dbReference type="Gene3D" id="1.10.630.10">
    <property type="entry name" value="Cytochrome P450"/>
    <property type="match status" value="1"/>
</dbReference>
<dbReference type="PRINTS" id="PR00385">
    <property type="entry name" value="P450"/>
</dbReference>
<evidence type="ECO:0000313" key="10">
    <source>
        <dbReference type="EMBL" id="AKH41027.1"/>
    </source>
</evidence>
<dbReference type="EMBL" id="KP015855">
    <property type="protein sequence ID" value="AKH41027.1"/>
    <property type="molecule type" value="mRNA"/>
</dbReference>
<dbReference type="GO" id="GO:0020037">
    <property type="term" value="F:heme binding"/>
    <property type="evidence" value="ECO:0007669"/>
    <property type="project" value="InterPro"/>
</dbReference>
<name>A0A0F7KPJ2_THUPL</name>